<proteinExistence type="predicted"/>
<keyword evidence="3" id="KW-1185">Reference proteome</keyword>
<gene>
    <name evidence="2" type="ORF">BDY21DRAFT_417412</name>
</gene>
<accession>A0A6A6NMT8</accession>
<dbReference type="InterPro" id="IPR011009">
    <property type="entry name" value="Kinase-like_dom_sf"/>
</dbReference>
<dbReference type="EMBL" id="MU001700">
    <property type="protein sequence ID" value="KAF2453042.1"/>
    <property type="molecule type" value="Genomic_DNA"/>
</dbReference>
<dbReference type="InterPro" id="IPR001245">
    <property type="entry name" value="Ser-Thr/Tyr_kinase_cat_dom"/>
</dbReference>
<evidence type="ECO:0000259" key="1">
    <source>
        <dbReference type="Pfam" id="PF07714"/>
    </source>
</evidence>
<dbReference type="AlphaFoldDB" id="A0A6A6NMT8"/>
<dbReference type="SUPFAM" id="SSF56112">
    <property type="entry name" value="Protein kinase-like (PK-like)"/>
    <property type="match status" value="1"/>
</dbReference>
<sequence>MLSKRPIKRQLTPLKDPILGQGKTGVVVRRGNTALKLPLKHSTAGLSKDHVELFNTYADMSCEALQHEKEVRRRLDRTHGVVACLNLASAGVGIEMDLMANGSLRDYLARHGPDKPTKLAWFREMARTLARIHSLCVIVVDIATRNFLLADDLSLARDNGYSIHTDIGQLGAAMYEVVAGRRCGFDLFENKPPGPAAASWPRRENLPSTRGLWLGPIIDACWTGGAFENAGKLSEALESAESHSQPA</sequence>
<feature type="domain" description="Serine-threonine/tyrosine-protein kinase catalytic" evidence="1">
    <location>
        <begin position="19"/>
        <end position="153"/>
    </location>
</feature>
<dbReference type="Gene3D" id="1.10.510.10">
    <property type="entry name" value="Transferase(Phosphotransferase) domain 1"/>
    <property type="match status" value="1"/>
</dbReference>
<organism evidence="2 3">
    <name type="scientific">Lineolata rhizophorae</name>
    <dbReference type="NCBI Taxonomy" id="578093"/>
    <lineage>
        <taxon>Eukaryota</taxon>
        <taxon>Fungi</taxon>
        <taxon>Dikarya</taxon>
        <taxon>Ascomycota</taxon>
        <taxon>Pezizomycotina</taxon>
        <taxon>Dothideomycetes</taxon>
        <taxon>Dothideomycetes incertae sedis</taxon>
        <taxon>Lineolatales</taxon>
        <taxon>Lineolataceae</taxon>
        <taxon>Lineolata</taxon>
    </lineage>
</organism>
<dbReference type="Pfam" id="PF07714">
    <property type="entry name" value="PK_Tyr_Ser-Thr"/>
    <property type="match status" value="1"/>
</dbReference>
<protein>
    <recommendedName>
        <fullName evidence="1">Serine-threonine/tyrosine-protein kinase catalytic domain-containing protein</fullName>
    </recommendedName>
</protein>
<dbReference type="Proteomes" id="UP000799766">
    <property type="component" value="Unassembled WGS sequence"/>
</dbReference>
<reference evidence="2" key="1">
    <citation type="journal article" date="2020" name="Stud. Mycol.">
        <title>101 Dothideomycetes genomes: a test case for predicting lifestyles and emergence of pathogens.</title>
        <authorList>
            <person name="Haridas S."/>
            <person name="Albert R."/>
            <person name="Binder M."/>
            <person name="Bloem J."/>
            <person name="Labutti K."/>
            <person name="Salamov A."/>
            <person name="Andreopoulos B."/>
            <person name="Baker S."/>
            <person name="Barry K."/>
            <person name="Bills G."/>
            <person name="Bluhm B."/>
            <person name="Cannon C."/>
            <person name="Castanera R."/>
            <person name="Culley D."/>
            <person name="Daum C."/>
            <person name="Ezra D."/>
            <person name="Gonzalez J."/>
            <person name="Henrissat B."/>
            <person name="Kuo A."/>
            <person name="Liang C."/>
            <person name="Lipzen A."/>
            <person name="Lutzoni F."/>
            <person name="Magnuson J."/>
            <person name="Mondo S."/>
            <person name="Nolan M."/>
            <person name="Ohm R."/>
            <person name="Pangilinan J."/>
            <person name="Park H.-J."/>
            <person name="Ramirez L."/>
            <person name="Alfaro M."/>
            <person name="Sun H."/>
            <person name="Tritt A."/>
            <person name="Yoshinaga Y."/>
            <person name="Zwiers L.-H."/>
            <person name="Turgeon B."/>
            <person name="Goodwin S."/>
            <person name="Spatafora J."/>
            <person name="Crous P."/>
            <person name="Grigoriev I."/>
        </authorList>
    </citation>
    <scope>NUCLEOTIDE SEQUENCE</scope>
    <source>
        <strain evidence="2">ATCC 16933</strain>
    </source>
</reference>
<dbReference type="GO" id="GO:0004672">
    <property type="term" value="F:protein kinase activity"/>
    <property type="evidence" value="ECO:0007669"/>
    <property type="project" value="InterPro"/>
</dbReference>
<evidence type="ECO:0000313" key="3">
    <source>
        <dbReference type="Proteomes" id="UP000799766"/>
    </source>
</evidence>
<dbReference type="OrthoDB" id="1668230at2759"/>
<evidence type="ECO:0000313" key="2">
    <source>
        <dbReference type="EMBL" id="KAF2453042.1"/>
    </source>
</evidence>
<name>A0A6A6NMT8_9PEZI</name>